<keyword evidence="9" id="KW-1185">Reference proteome</keyword>
<dbReference type="InterPro" id="IPR023346">
    <property type="entry name" value="Lysozyme-like_dom_sf"/>
</dbReference>
<dbReference type="RefSeq" id="XP_026683840.1">
    <property type="nucleotide sequence ID" value="XM_026828039.1"/>
</dbReference>
<keyword evidence="7" id="KW-0732">Signal</keyword>
<gene>
    <name evidence="10 11" type="primary">LOC103515300</name>
</gene>
<evidence type="ECO:0000256" key="1">
    <source>
        <dbReference type="ARBA" id="ARBA00000632"/>
    </source>
</evidence>
<dbReference type="SMART" id="SM00263">
    <property type="entry name" value="LYZ1"/>
    <property type="match status" value="1"/>
</dbReference>
<dbReference type="EC" id="3.2.1.17" evidence="2"/>
<dbReference type="PROSITE" id="PS00128">
    <property type="entry name" value="GLYCOSYL_HYDROL_F22_1"/>
    <property type="match status" value="1"/>
</dbReference>
<dbReference type="AlphaFoldDB" id="A0A3Q0JAV9"/>
<dbReference type="GO" id="GO:0031640">
    <property type="term" value="P:killing of cells of another organism"/>
    <property type="evidence" value="ECO:0007669"/>
    <property type="project" value="UniProtKB-KW"/>
</dbReference>
<organism evidence="9 11">
    <name type="scientific">Diaphorina citri</name>
    <name type="common">Asian citrus psyllid</name>
    <dbReference type="NCBI Taxonomy" id="121845"/>
    <lineage>
        <taxon>Eukaryota</taxon>
        <taxon>Metazoa</taxon>
        <taxon>Ecdysozoa</taxon>
        <taxon>Arthropoda</taxon>
        <taxon>Hexapoda</taxon>
        <taxon>Insecta</taxon>
        <taxon>Pterygota</taxon>
        <taxon>Neoptera</taxon>
        <taxon>Paraneoptera</taxon>
        <taxon>Hemiptera</taxon>
        <taxon>Sternorrhyncha</taxon>
        <taxon>Psylloidea</taxon>
        <taxon>Psyllidae</taxon>
        <taxon>Diaphorininae</taxon>
        <taxon>Diaphorina</taxon>
    </lineage>
</organism>
<comment type="catalytic activity">
    <reaction evidence="1">
        <text>Hydrolysis of (1-&gt;4)-beta-linkages between N-acetylmuramic acid and N-acetyl-D-glucosamine residues in a peptidoglycan and between N-acetyl-D-glucosamine residues in chitodextrins.</text>
        <dbReference type="EC" id="3.2.1.17"/>
    </reaction>
</comment>
<proteinExistence type="inferred from homology"/>
<dbReference type="PaxDb" id="121845-A0A3Q0JAV9"/>
<protein>
    <recommendedName>
        <fullName evidence="2">lysozyme</fullName>
        <ecNumber evidence="2">3.2.1.17</ecNumber>
    </recommendedName>
</protein>
<dbReference type="KEGG" id="dci:103515300"/>
<evidence type="ECO:0000256" key="6">
    <source>
        <dbReference type="RuleBase" id="RU004440"/>
    </source>
</evidence>
<dbReference type="CDD" id="cd16899">
    <property type="entry name" value="LYZ_C_invert"/>
    <property type="match status" value="1"/>
</dbReference>
<keyword evidence="5" id="KW-0378">Hydrolase</keyword>
<dbReference type="GO" id="GO:0042742">
    <property type="term" value="P:defense response to bacterium"/>
    <property type="evidence" value="ECO:0007669"/>
    <property type="project" value="UniProtKB-KW"/>
</dbReference>
<dbReference type="GeneID" id="103515300"/>
<dbReference type="Gene3D" id="1.10.530.10">
    <property type="match status" value="1"/>
</dbReference>
<evidence type="ECO:0000259" key="8">
    <source>
        <dbReference type="PROSITE" id="PS00128"/>
    </source>
</evidence>
<accession>A0A3Q0JAV9</accession>
<evidence type="ECO:0000256" key="5">
    <source>
        <dbReference type="ARBA" id="ARBA00023295"/>
    </source>
</evidence>
<dbReference type="PRINTS" id="PR00135">
    <property type="entry name" value="LYZLACT"/>
</dbReference>
<keyword evidence="4" id="KW-1015">Disulfide bond</keyword>
<evidence type="ECO:0000256" key="2">
    <source>
        <dbReference type="ARBA" id="ARBA00012732"/>
    </source>
</evidence>
<keyword evidence="3" id="KW-0081">Bacteriolytic enzyme</keyword>
<feature type="chain" id="PRO_5044597872" description="lysozyme" evidence="7">
    <location>
        <begin position="26"/>
        <end position="156"/>
    </location>
</feature>
<keyword evidence="3" id="KW-0929">Antimicrobial</keyword>
<dbReference type="GO" id="GO:0003796">
    <property type="term" value="F:lysozyme activity"/>
    <property type="evidence" value="ECO:0007669"/>
    <property type="project" value="UniProtKB-EC"/>
</dbReference>
<dbReference type="InterPro" id="IPR019799">
    <property type="entry name" value="Glyco_hydro_22_CS"/>
</dbReference>
<evidence type="ECO:0000313" key="11">
    <source>
        <dbReference type="RefSeq" id="XP_026683840.1"/>
    </source>
</evidence>
<dbReference type="Proteomes" id="UP000079169">
    <property type="component" value="Unplaced"/>
</dbReference>
<dbReference type="PANTHER" id="PTHR11407:SF63">
    <property type="entry name" value="LYSOZYME C"/>
    <property type="match status" value="1"/>
</dbReference>
<dbReference type="RefSeq" id="XP_026683839.1">
    <property type="nucleotide sequence ID" value="XM_026828038.1"/>
</dbReference>
<feature type="domain" description="Glycosyl hydrolases family 22 (GH22)" evidence="8">
    <location>
        <begin position="98"/>
        <end position="116"/>
    </location>
</feature>
<reference evidence="10 11" key="1">
    <citation type="submission" date="2025-04" db="UniProtKB">
        <authorList>
            <consortium name="RefSeq"/>
        </authorList>
    </citation>
    <scope>IDENTIFICATION</scope>
</reference>
<evidence type="ECO:0000256" key="3">
    <source>
        <dbReference type="ARBA" id="ARBA00022638"/>
    </source>
</evidence>
<keyword evidence="5" id="KW-0326">Glycosidase</keyword>
<dbReference type="InterPro" id="IPR001916">
    <property type="entry name" value="Glyco_hydro_22"/>
</dbReference>
<sequence>MHFSPIAACLLVLVYCTLLPRQIEGKRFGACELAKFLVRQRGIARRDVPTWVCIATKESNRNSNARSPKNGNGSRDHGIFQINDKYWCTASGPAGKECHAKCSSFEDNNITDDVACVVKIHSQTQRARGNGFQAWSTYHYCNTNSKVSTYVRGCKY</sequence>
<dbReference type="Pfam" id="PF00062">
    <property type="entry name" value="Lys"/>
    <property type="match status" value="1"/>
</dbReference>
<dbReference type="PANTHER" id="PTHR11407">
    <property type="entry name" value="LYSOZYME C"/>
    <property type="match status" value="1"/>
</dbReference>
<evidence type="ECO:0000313" key="9">
    <source>
        <dbReference type="Proteomes" id="UP000079169"/>
    </source>
</evidence>
<dbReference type="PROSITE" id="PS51348">
    <property type="entry name" value="GLYCOSYL_HYDROL_F22_2"/>
    <property type="match status" value="1"/>
</dbReference>
<evidence type="ECO:0000256" key="7">
    <source>
        <dbReference type="SAM" id="SignalP"/>
    </source>
</evidence>
<name>A0A3Q0JAV9_DIACI</name>
<dbReference type="SUPFAM" id="SSF53955">
    <property type="entry name" value="Lysozyme-like"/>
    <property type="match status" value="1"/>
</dbReference>
<feature type="signal peptide" evidence="7">
    <location>
        <begin position="1"/>
        <end position="25"/>
    </location>
</feature>
<comment type="similarity">
    <text evidence="6">Belongs to the glycosyl hydrolase 22 family.</text>
</comment>
<evidence type="ECO:0000313" key="10">
    <source>
        <dbReference type="RefSeq" id="XP_026683839.1"/>
    </source>
</evidence>
<dbReference type="STRING" id="121845.A0A3Q0JAV9"/>
<evidence type="ECO:0000256" key="4">
    <source>
        <dbReference type="ARBA" id="ARBA00023157"/>
    </source>
</evidence>